<feature type="domain" description="Aspartyl/asparaginy/proline hydroxylase" evidence="4">
    <location>
        <begin position="171"/>
        <end position="300"/>
    </location>
</feature>
<dbReference type="AlphaFoldDB" id="A0A7S1GM88"/>
<feature type="chain" id="PRO_5030899793" description="Aspartyl/asparaginy/proline hydroxylase domain-containing protein" evidence="3">
    <location>
        <begin position="18"/>
        <end position="398"/>
    </location>
</feature>
<sequence>MGWTITSLLMLPACACAFSTTPYAQCWNSPSGTSSATNENVYWNQYSASQQIDQAAYGSSLFWKQVGEAIPGWSTSSKYERFRGFCNNLRTETPGKDVFDSNGQQLLAQYVFPGLDHESVVRKAYPADDYRELRQLRDKLQRSVRPIAQREFSELIEARPLVGDDDELEVAIDNDGNTWQRAAWYGWQYLSLRGAKRWMPKTSVALQNAMKTLGPAHRFVGLTRQKHNCTGVVHSDGRNYMLSTLTPVLAPKEGCGIVVDGVDAAIVDDPIILDNTFRHHVYNNHATMDRFCLMSECYHPALTFPERDAIATLFAVKDRFTVEELQLAPWGYDDDDLAAALKTGAVHDLDYWKDVNYNPRNVQLDIKSSSSNKKRKKATSGRKPAKGFGQADNRSKPR</sequence>
<evidence type="ECO:0000313" key="5">
    <source>
        <dbReference type="EMBL" id="CAD8938881.1"/>
    </source>
</evidence>
<gene>
    <name evidence="5" type="ORF">CTEN0397_LOCUS9944</name>
</gene>
<dbReference type="InterPro" id="IPR007803">
    <property type="entry name" value="Asp/Arg/Pro-Hydrxlase"/>
</dbReference>
<organism evidence="5">
    <name type="scientific">Cyclophora tenuis</name>
    <name type="common">Marine diatom</name>
    <dbReference type="NCBI Taxonomy" id="216820"/>
    <lineage>
        <taxon>Eukaryota</taxon>
        <taxon>Sar</taxon>
        <taxon>Stramenopiles</taxon>
        <taxon>Ochrophyta</taxon>
        <taxon>Bacillariophyta</taxon>
        <taxon>Fragilariophyceae</taxon>
        <taxon>Fragilariophycidae</taxon>
        <taxon>Cyclophorales</taxon>
        <taxon>Cyclophoraceae</taxon>
        <taxon>Cyclophora</taxon>
    </lineage>
</organism>
<dbReference type="InterPro" id="IPR027443">
    <property type="entry name" value="IPNS-like_sf"/>
</dbReference>
<accession>A0A7S1GM88</accession>
<feature type="region of interest" description="Disordered" evidence="2">
    <location>
        <begin position="364"/>
        <end position="398"/>
    </location>
</feature>
<evidence type="ECO:0000259" key="4">
    <source>
        <dbReference type="Pfam" id="PF05118"/>
    </source>
</evidence>
<feature type="compositionally biased region" description="Basic residues" evidence="2">
    <location>
        <begin position="372"/>
        <end position="385"/>
    </location>
</feature>
<dbReference type="Gene3D" id="2.60.120.330">
    <property type="entry name" value="B-lactam Antibiotic, Isopenicillin N Synthase, Chain"/>
    <property type="match status" value="1"/>
</dbReference>
<protein>
    <recommendedName>
        <fullName evidence="4">Aspartyl/asparaginy/proline hydroxylase domain-containing protein</fullName>
    </recommendedName>
</protein>
<keyword evidence="3" id="KW-0732">Signal</keyword>
<comment type="similarity">
    <text evidence="1">Belongs to the aspartyl/asparaginyl beta-hydroxylase family.</text>
</comment>
<evidence type="ECO:0000256" key="2">
    <source>
        <dbReference type="SAM" id="MobiDB-lite"/>
    </source>
</evidence>
<proteinExistence type="inferred from homology"/>
<evidence type="ECO:0000256" key="3">
    <source>
        <dbReference type="SAM" id="SignalP"/>
    </source>
</evidence>
<name>A0A7S1GM88_CYCTE</name>
<feature type="signal peptide" evidence="3">
    <location>
        <begin position="1"/>
        <end position="17"/>
    </location>
</feature>
<dbReference type="EMBL" id="HBFW01015580">
    <property type="protein sequence ID" value="CAD8938881.1"/>
    <property type="molecule type" value="Transcribed_RNA"/>
</dbReference>
<dbReference type="Pfam" id="PF05118">
    <property type="entry name" value="Asp_Arg_Hydrox"/>
    <property type="match status" value="1"/>
</dbReference>
<reference evidence="5" key="1">
    <citation type="submission" date="2021-01" db="EMBL/GenBank/DDBJ databases">
        <authorList>
            <person name="Corre E."/>
            <person name="Pelletier E."/>
            <person name="Niang G."/>
            <person name="Scheremetjew M."/>
            <person name="Finn R."/>
            <person name="Kale V."/>
            <person name="Holt S."/>
            <person name="Cochrane G."/>
            <person name="Meng A."/>
            <person name="Brown T."/>
            <person name="Cohen L."/>
        </authorList>
    </citation>
    <scope>NUCLEOTIDE SEQUENCE</scope>
    <source>
        <strain evidence="5">ECT3854</strain>
    </source>
</reference>
<evidence type="ECO:0000256" key="1">
    <source>
        <dbReference type="ARBA" id="ARBA00007730"/>
    </source>
</evidence>